<evidence type="ECO:0000256" key="1">
    <source>
        <dbReference type="SAM" id="Phobius"/>
    </source>
</evidence>
<evidence type="ECO:0000313" key="4">
    <source>
        <dbReference type="Proteomes" id="UP001430679"/>
    </source>
</evidence>
<feature type="domain" description="G" evidence="2">
    <location>
        <begin position="254"/>
        <end position="360"/>
    </location>
</feature>
<keyword evidence="4" id="KW-1185">Reference proteome</keyword>
<sequence>MKKEKDYKSIITLIAAYIITADKEIDNKELDIIYAYNKNYSDIENEINNIFSDDDNKILLIDLVKELSYFPNTIIYEAYNLFLDIIYSDGFCHIKEQEKLKEIKKILPFDDSSLAILELSFLEKSKKSLYKEEKKEDDMFYKKSSNDSDKSDEKKRDILLNGPQFVQKIKQISKTAKFDLKFVEEVISESSNRIVKLINNLENNKLKNHNRKDEEFDGFVSELQRTIKETFTNHLQENIQVLNKKKRSVDYFTISFLGRTKAGKSTLHSIITKDGDDTIGVGKVRTTRYNRVYNWENLRIVDTPGIGAPGGMSDVEIAESIVDESDLICYLVTNDAIQETEFQFLSEIKKKNKPVVILLNVKENLEIESRKNLFLKNPTRWRERRDNKSIQGHIERINDYMIKYYNSNHYRVIPVMLLASKLSEIETDDSIKKILYDGSNVEEFLISLKTTVFENGHLRKSQNIIDGTNFKLNSFHEDINNQYLGLSEIISRLKKEKKSFRDFLKKNKDVYKQNLKGKVETHISKIKKFARDFAINNYELSETKLTKLWEKELLSRGYKQQLEKMISEDFDIIQTEIQSRLNEFLESFQLYFNNLNLNIKKDSTFNTRSFLKIGGGLIGVVGAIFLSVATLSNPIGWTLAIGGILVGLSNYLFKSKANKIKDAQEKIEKSLMKGIEDFEIHLKKQIFQSLDQMLFDYDKSVDDNMGKLIIEAEAFQKLLKTELDFSKSKVDVLNKAMMIRVLQHIKHLDFDFDVNKFVSKDKTIIDIQRDFKKNQITLKTSHQLERKDVIKISELLQCDFKVYRTKIK</sequence>
<reference evidence="3" key="1">
    <citation type="submission" date="2021-11" db="EMBL/GenBank/DDBJ databases">
        <title>Description of novel Flavobacterium species.</title>
        <authorList>
            <person name="Saticioglu I.B."/>
            <person name="Ay H."/>
            <person name="Altun S."/>
            <person name="Duman M."/>
        </authorList>
    </citation>
    <scope>NUCLEOTIDE SEQUENCE</scope>
    <source>
        <strain evidence="3">F-30</strain>
    </source>
</reference>
<dbReference type="Proteomes" id="UP001430679">
    <property type="component" value="Unassembled WGS sequence"/>
</dbReference>
<keyword evidence="1" id="KW-0472">Membrane</keyword>
<comment type="caution">
    <text evidence="3">The sequence shown here is derived from an EMBL/GenBank/DDBJ whole genome shotgun (WGS) entry which is preliminary data.</text>
</comment>
<dbReference type="SUPFAM" id="SSF158682">
    <property type="entry name" value="TerB-like"/>
    <property type="match status" value="1"/>
</dbReference>
<evidence type="ECO:0000313" key="3">
    <source>
        <dbReference type="EMBL" id="MCC9063571.1"/>
    </source>
</evidence>
<dbReference type="EMBL" id="JAJJMM010000001">
    <property type="protein sequence ID" value="MCC9063571.1"/>
    <property type="molecule type" value="Genomic_DNA"/>
</dbReference>
<keyword evidence="1" id="KW-1133">Transmembrane helix</keyword>
<dbReference type="InterPro" id="IPR027417">
    <property type="entry name" value="P-loop_NTPase"/>
</dbReference>
<dbReference type="SUPFAM" id="SSF52540">
    <property type="entry name" value="P-loop containing nucleoside triphosphate hydrolases"/>
    <property type="match status" value="1"/>
</dbReference>
<protein>
    <submittedName>
        <fullName evidence="3">50S ribosome-binding GTPase</fullName>
    </submittedName>
</protein>
<feature type="transmembrane region" description="Helical" evidence="1">
    <location>
        <begin position="610"/>
        <end position="629"/>
    </location>
</feature>
<evidence type="ECO:0000259" key="2">
    <source>
        <dbReference type="Pfam" id="PF01926"/>
    </source>
</evidence>
<dbReference type="RefSeq" id="WP_230035858.1">
    <property type="nucleotide sequence ID" value="NZ_JAJJMM010000001.1"/>
</dbReference>
<keyword evidence="1" id="KW-0812">Transmembrane</keyword>
<accession>A0ABS8MF36</accession>
<dbReference type="Pfam" id="PF01926">
    <property type="entry name" value="MMR_HSR1"/>
    <property type="match status" value="1"/>
</dbReference>
<dbReference type="Gene3D" id="1.10.3680.10">
    <property type="entry name" value="TerB-like"/>
    <property type="match status" value="1"/>
</dbReference>
<feature type="transmembrane region" description="Helical" evidence="1">
    <location>
        <begin position="635"/>
        <end position="653"/>
    </location>
</feature>
<name>A0ABS8MF36_9FLAO</name>
<dbReference type="InterPro" id="IPR029024">
    <property type="entry name" value="TerB-like"/>
</dbReference>
<dbReference type="Gene3D" id="3.40.50.300">
    <property type="entry name" value="P-loop containing nucleotide triphosphate hydrolases"/>
    <property type="match status" value="1"/>
</dbReference>
<gene>
    <name evidence="3" type="ORF">LNP81_11290</name>
</gene>
<proteinExistence type="predicted"/>
<dbReference type="InterPro" id="IPR006073">
    <property type="entry name" value="GTP-bd"/>
</dbReference>
<organism evidence="3 4">
    <name type="scientific">Flavobacterium piscisymbiosum</name>
    <dbReference type="NCBI Taxonomy" id="2893753"/>
    <lineage>
        <taxon>Bacteria</taxon>
        <taxon>Pseudomonadati</taxon>
        <taxon>Bacteroidota</taxon>
        <taxon>Flavobacteriia</taxon>
        <taxon>Flavobacteriales</taxon>
        <taxon>Flavobacteriaceae</taxon>
        <taxon>Flavobacterium</taxon>
    </lineage>
</organism>